<dbReference type="AlphaFoldDB" id="A0A4R6TMS4"/>
<protein>
    <recommendedName>
        <fullName evidence="3">Lipoprotein</fullName>
    </recommendedName>
</protein>
<dbReference type="RefSeq" id="WP_166627711.1">
    <property type="nucleotide sequence ID" value="NZ_SNYH01000001.1"/>
</dbReference>
<dbReference type="Proteomes" id="UP000295390">
    <property type="component" value="Unassembled WGS sequence"/>
</dbReference>
<keyword evidence="2" id="KW-1185">Reference proteome</keyword>
<dbReference type="EMBL" id="SNYH01000001">
    <property type="protein sequence ID" value="TDQ30380.1"/>
    <property type="molecule type" value="Genomic_DNA"/>
</dbReference>
<reference evidence="1 2" key="1">
    <citation type="submission" date="2019-03" db="EMBL/GenBank/DDBJ databases">
        <title>Genomic Encyclopedia of Type Strains, Phase III (KMG-III): the genomes of soil and plant-associated and newly described type strains.</title>
        <authorList>
            <person name="Whitman W."/>
        </authorList>
    </citation>
    <scope>NUCLEOTIDE SEQUENCE [LARGE SCALE GENOMIC DNA]</scope>
    <source>
        <strain evidence="1 2">CECT 8283</strain>
    </source>
</reference>
<accession>A0A4R6TMS4</accession>
<sequence length="223" mass="25977">MKQLECKKMKRSKKKLNFIKIIIITIMIPVLGCSCQSKKEDLNLYAINKKGGYLVLQENSHGKKSYLKVKGANYSNHYLGTIKKENNLITFYPEKAIGMNGCKSDRYNQNYFGLSLGEDKKAFETLKNFDVSYRTVGESDIKVEISKYDNYYKLSNNYNKIKVLFNSKNNFFLKKDSISFDPTTTMLCVDSRIRQNKYVFKIKNNNMLESINYFGVPQIYIIK</sequence>
<evidence type="ECO:0000313" key="2">
    <source>
        <dbReference type="Proteomes" id="UP000295390"/>
    </source>
</evidence>
<evidence type="ECO:0008006" key="3">
    <source>
        <dbReference type="Google" id="ProtNLM"/>
    </source>
</evidence>
<dbReference type="PROSITE" id="PS51257">
    <property type="entry name" value="PROKAR_LIPOPROTEIN"/>
    <property type="match status" value="1"/>
</dbReference>
<gene>
    <name evidence="1" type="ORF">DFQ07_0724</name>
</gene>
<name>A0A4R6TMS4_9FLAO</name>
<evidence type="ECO:0000313" key="1">
    <source>
        <dbReference type="EMBL" id="TDQ30380.1"/>
    </source>
</evidence>
<organism evidence="1 2">
    <name type="scientific">Tenacibaculum caenipelagi</name>
    <dbReference type="NCBI Taxonomy" id="1325435"/>
    <lineage>
        <taxon>Bacteria</taxon>
        <taxon>Pseudomonadati</taxon>
        <taxon>Bacteroidota</taxon>
        <taxon>Flavobacteriia</taxon>
        <taxon>Flavobacteriales</taxon>
        <taxon>Flavobacteriaceae</taxon>
        <taxon>Tenacibaculum</taxon>
    </lineage>
</organism>
<proteinExistence type="predicted"/>
<comment type="caution">
    <text evidence="1">The sequence shown here is derived from an EMBL/GenBank/DDBJ whole genome shotgun (WGS) entry which is preliminary data.</text>
</comment>